<dbReference type="Proteomes" id="UP001148614">
    <property type="component" value="Unassembled WGS sequence"/>
</dbReference>
<protein>
    <recommendedName>
        <fullName evidence="4">Pre-mRNA-splicing factor 38B</fullName>
    </recommendedName>
</protein>
<feature type="compositionally biased region" description="Basic and acidic residues" evidence="1">
    <location>
        <begin position="319"/>
        <end position="335"/>
    </location>
</feature>
<accession>A0A9W8TIG7</accession>
<feature type="compositionally biased region" description="Basic and acidic residues" evidence="1">
    <location>
        <begin position="68"/>
        <end position="97"/>
    </location>
</feature>
<evidence type="ECO:0000256" key="1">
    <source>
        <dbReference type="SAM" id="MobiDB-lite"/>
    </source>
</evidence>
<sequence>MPASHEILTDDYVAELLAKEASDCSLKYSALGLDAFKSDKRPANQPKPNTRFLNNIIRDTNSHNRALRAKENAESKARLRDLEEADRRKRDEDERKERRSKPGPSDTRKRMLGNIAAILGGGGTSKRRRTVESDTKVSRARLDQDAIESEDACDRKGKDREKRHQGEDVELRSRSRRDEHGADRRDRHRHPHQREERRRRRGSSSEGREGERDRHRDRKERHSRDEDSHSSHHHHSSKRDTRKRSPCPIEDQNSDSDPLDDIIGPAPLSKTTIQRRGRGHNAAMSGIDSRFAADYDPTVDVTPDPDEKGDGDWDNAVEAFRDRQKWKQQGADRLRSAGFTDEQIRKWEKGDEKDESDVQWNKAGGVREWDRGKVMDDTDGLLSLKETEYGRLKGT</sequence>
<keyword evidence="3" id="KW-1185">Reference proteome</keyword>
<gene>
    <name evidence="2" type="ORF">NPX13_g8315</name>
</gene>
<feature type="compositionally biased region" description="Polar residues" evidence="1">
    <location>
        <begin position="46"/>
        <end position="59"/>
    </location>
</feature>
<evidence type="ECO:0000313" key="3">
    <source>
        <dbReference type="Proteomes" id="UP001148614"/>
    </source>
</evidence>
<feature type="compositionally biased region" description="Basic and acidic residues" evidence="1">
    <location>
        <begin position="130"/>
        <end position="144"/>
    </location>
</feature>
<reference evidence="2" key="1">
    <citation type="submission" date="2022-07" db="EMBL/GenBank/DDBJ databases">
        <title>Genome Sequence of Xylaria arbuscula.</title>
        <authorList>
            <person name="Buettner E."/>
        </authorList>
    </citation>
    <scope>NUCLEOTIDE SEQUENCE</scope>
    <source>
        <strain evidence="2">VT107</strain>
    </source>
</reference>
<feature type="compositionally biased region" description="Basic residues" evidence="1">
    <location>
        <begin position="186"/>
        <end position="202"/>
    </location>
</feature>
<feature type="compositionally biased region" description="Basic and acidic residues" evidence="1">
    <location>
        <begin position="206"/>
        <end position="230"/>
    </location>
</feature>
<dbReference type="AlphaFoldDB" id="A0A9W8TIG7"/>
<feature type="compositionally biased region" description="Basic residues" evidence="1">
    <location>
        <begin position="231"/>
        <end position="245"/>
    </location>
</feature>
<feature type="compositionally biased region" description="Basic and acidic residues" evidence="1">
    <location>
        <begin position="342"/>
        <end position="352"/>
    </location>
</feature>
<name>A0A9W8TIG7_9PEZI</name>
<organism evidence="2 3">
    <name type="scientific">Xylaria arbuscula</name>
    <dbReference type="NCBI Taxonomy" id="114810"/>
    <lineage>
        <taxon>Eukaryota</taxon>
        <taxon>Fungi</taxon>
        <taxon>Dikarya</taxon>
        <taxon>Ascomycota</taxon>
        <taxon>Pezizomycotina</taxon>
        <taxon>Sordariomycetes</taxon>
        <taxon>Xylariomycetidae</taxon>
        <taxon>Xylariales</taxon>
        <taxon>Xylariaceae</taxon>
        <taxon>Xylaria</taxon>
    </lineage>
</organism>
<dbReference type="VEuPathDB" id="FungiDB:F4678DRAFT_275814"/>
<feature type="compositionally biased region" description="Basic and acidic residues" evidence="1">
    <location>
        <begin position="152"/>
        <end position="185"/>
    </location>
</feature>
<evidence type="ECO:0008006" key="4">
    <source>
        <dbReference type="Google" id="ProtNLM"/>
    </source>
</evidence>
<proteinExistence type="predicted"/>
<dbReference type="EMBL" id="JANPWZ010001805">
    <property type="protein sequence ID" value="KAJ3563101.1"/>
    <property type="molecule type" value="Genomic_DNA"/>
</dbReference>
<feature type="region of interest" description="Disordered" evidence="1">
    <location>
        <begin position="37"/>
        <end position="372"/>
    </location>
</feature>
<dbReference type="PANTHER" id="PTHR40132">
    <property type="entry name" value="PRE-MRNA-SPLICING FACTOR 38B"/>
    <property type="match status" value="1"/>
</dbReference>
<dbReference type="PANTHER" id="PTHR40132:SF1">
    <property type="entry name" value="PRE-MRNA-SPLICING FACTOR 38B"/>
    <property type="match status" value="1"/>
</dbReference>
<comment type="caution">
    <text evidence="2">The sequence shown here is derived from an EMBL/GenBank/DDBJ whole genome shotgun (WGS) entry which is preliminary data.</text>
</comment>
<evidence type="ECO:0000313" key="2">
    <source>
        <dbReference type="EMBL" id="KAJ3563101.1"/>
    </source>
</evidence>